<dbReference type="PANTHER" id="PTHR21610">
    <property type="entry name" value="VON WILLEBRAND FACTOR A DOMAIN-CONTAINING PROTEIN 8"/>
    <property type="match status" value="1"/>
</dbReference>
<keyword evidence="1" id="KW-1185">Reference proteome</keyword>
<reference evidence="2" key="1">
    <citation type="submission" date="2022-11" db="UniProtKB">
        <authorList>
            <consortium name="WormBaseParasite"/>
        </authorList>
    </citation>
    <scope>IDENTIFICATION</scope>
</reference>
<dbReference type="SUPFAM" id="SSF53300">
    <property type="entry name" value="vWA-like"/>
    <property type="match status" value="1"/>
</dbReference>
<dbReference type="GO" id="GO:0005737">
    <property type="term" value="C:cytoplasm"/>
    <property type="evidence" value="ECO:0007669"/>
    <property type="project" value="TreeGrafter"/>
</dbReference>
<evidence type="ECO:0000313" key="2">
    <source>
        <dbReference type="WBParaSite" id="PSAMB.scaffold7772size7136.g30515.t1"/>
    </source>
</evidence>
<dbReference type="Proteomes" id="UP000887566">
    <property type="component" value="Unplaced"/>
</dbReference>
<dbReference type="InterPro" id="IPR036465">
    <property type="entry name" value="vWFA_dom_sf"/>
</dbReference>
<proteinExistence type="predicted"/>
<dbReference type="InterPro" id="IPR039891">
    <property type="entry name" value="VWA8"/>
</dbReference>
<name>A0A914XDQ3_9BILA</name>
<dbReference type="Gene3D" id="3.40.50.410">
    <property type="entry name" value="von Willebrand factor, type A domain"/>
    <property type="match status" value="1"/>
</dbReference>
<organism evidence="1 2">
    <name type="scientific">Plectus sambesii</name>
    <dbReference type="NCBI Taxonomy" id="2011161"/>
    <lineage>
        <taxon>Eukaryota</taxon>
        <taxon>Metazoa</taxon>
        <taxon>Ecdysozoa</taxon>
        <taxon>Nematoda</taxon>
        <taxon>Chromadorea</taxon>
        <taxon>Plectida</taxon>
        <taxon>Plectina</taxon>
        <taxon>Plectoidea</taxon>
        <taxon>Plectidae</taxon>
        <taxon>Plectus</taxon>
    </lineage>
</organism>
<dbReference type="PANTHER" id="PTHR21610:SF9">
    <property type="entry name" value="VON WILLEBRAND FACTOR A DOMAIN-CONTAINING PROTEIN 8"/>
    <property type="match status" value="1"/>
</dbReference>
<evidence type="ECO:0000313" key="1">
    <source>
        <dbReference type="Proteomes" id="UP000887566"/>
    </source>
</evidence>
<dbReference type="AlphaFoldDB" id="A0A914XDQ3"/>
<dbReference type="WBParaSite" id="PSAMB.scaffold7772size7136.g30515.t1">
    <property type="protein sequence ID" value="PSAMB.scaffold7772size7136.g30515.t1"/>
    <property type="gene ID" value="PSAMB.scaffold7772size7136.g30515"/>
</dbReference>
<protein>
    <submittedName>
        <fullName evidence="2">VWA domain-containing protein</fullName>
    </submittedName>
</protein>
<accession>A0A914XDQ3</accession>
<sequence length="124" mass="13668">MVLKELLYHAQSCGNGDNTLNAMKFAIEQLAQEDADERFVIILSDANFERHSISPQDFSQLMTLDDHVNAFVIFLGSIDEQATHLKCALPTGKAFICKETAEFSQILRAIFTSTVVGLTGTGQD</sequence>